<dbReference type="Gene3D" id="1.10.260.40">
    <property type="entry name" value="lambda repressor-like DNA-binding domains"/>
    <property type="match status" value="1"/>
</dbReference>
<dbReference type="GO" id="GO:0003677">
    <property type="term" value="F:DNA binding"/>
    <property type="evidence" value="ECO:0007669"/>
    <property type="project" value="InterPro"/>
</dbReference>
<dbReference type="Pfam" id="PF13560">
    <property type="entry name" value="HTH_31"/>
    <property type="match status" value="1"/>
</dbReference>
<dbReference type="InterPro" id="IPR010982">
    <property type="entry name" value="Lambda_DNA-bd_dom_sf"/>
</dbReference>
<feature type="domain" description="HTH cro/C1-type" evidence="1">
    <location>
        <begin position="38"/>
        <end position="85"/>
    </location>
</feature>
<dbReference type="InterPro" id="IPR041413">
    <property type="entry name" value="MLTR_LBD"/>
</dbReference>
<dbReference type="RefSeq" id="WP_231447792.1">
    <property type="nucleotide sequence ID" value="NZ_JAJOMB010000019.1"/>
</dbReference>
<evidence type="ECO:0000313" key="3">
    <source>
        <dbReference type="Proteomes" id="UP001138997"/>
    </source>
</evidence>
<protein>
    <submittedName>
        <fullName evidence="2">Helix-turn-helix transcriptional regulator</fullName>
    </submittedName>
</protein>
<dbReference type="Proteomes" id="UP001138997">
    <property type="component" value="Unassembled WGS sequence"/>
</dbReference>
<name>A0A9X1NJS0_9ACTN</name>
<dbReference type="Gene3D" id="3.30.450.180">
    <property type="match status" value="1"/>
</dbReference>
<comment type="caution">
    <text evidence="2">The sequence shown here is derived from an EMBL/GenBank/DDBJ whole genome shotgun (WGS) entry which is preliminary data.</text>
</comment>
<dbReference type="PANTHER" id="PTHR35010">
    <property type="entry name" value="BLL4672 PROTEIN-RELATED"/>
    <property type="match status" value="1"/>
</dbReference>
<dbReference type="CDD" id="cd00093">
    <property type="entry name" value="HTH_XRE"/>
    <property type="match status" value="1"/>
</dbReference>
<evidence type="ECO:0000259" key="1">
    <source>
        <dbReference type="PROSITE" id="PS50943"/>
    </source>
</evidence>
<proteinExistence type="predicted"/>
<dbReference type="SMART" id="SM00530">
    <property type="entry name" value="HTH_XRE"/>
    <property type="match status" value="1"/>
</dbReference>
<keyword evidence="3" id="KW-1185">Reference proteome</keyword>
<dbReference type="SUPFAM" id="SSF47413">
    <property type="entry name" value="lambda repressor-like DNA-binding domains"/>
    <property type="match status" value="1"/>
</dbReference>
<evidence type="ECO:0000313" key="2">
    <source>
        <dbReference type="EMBL" id="MCD5314986.1"/>
    </source>
</evidence>
<accession>A0A9X1NJS0</accession>
<dbReference type="PROSITE" id="PS50943">
    <property type="entry name" value="HTH_CROC1"/>
    <property type="match status" value="1"/>
</dbReference>
<dbReference type="Pfam" id="PF17765">
    <property type="entry name" value="MLTR_LBD"/>
    <property type="match status" value="1"/>
</dbReference>
<dbReference type="InterPro" id="IPR001387">
    <property type="entry name" value="Cro/C1-type_HTH"/>
</dbReference>
<sequence length="275" mass="30813">MAKREARESELGAYLRARRAQVEPESIGLPRGRRRVTGLRREEVATLAGVSVDYYTRLEQGRERHPSPQLLQTLSRALELNADESVHLHRLATDESYPVPSSDERSVADGLLRLMERWPLNPAFVYDDAQNILAANSLGQALHSGFARPDNFARMIFLDPAGRSFFAEWDKVAQDTVGSLRQAWGKPASRPGISRVVEELSTLSNDFERLWTSQAVIGKIRHTKNLDHPTLGELTLEYLGFDLPDVPGQHLLICDAQPNSASEQKLQSFTRSTIS</sequence>
<dbReference type="EMBL" id="JAJOMB010000019">
    <property type="protein sequence ID" value="MCD5314986.1"/>
    <property type="molecule type" value="Genomic_DNA"/>
</dbReference>
<dbReference type="AlphaFoldDB" id="A0A9X1NJS0"/>
<reference evidence="2" key="1">
    <citation type="submission" date="2021-11" db="EMBL/GenBank/DDBJ databases">
        <title>Streptomyces corallinus and Kineosporia corallina sp. nov., two new coral-derived marine actinobacteria.</title>
        <authorList>
            <person name="Buangrab K."/>
            <person name="Sutthacheep M."/>
            <person name="Yeemin T."/>
            <person name="Harunari E."/>
            <person name="Igarashi Y."/>
            <person name="Sripreechasak P."/>
            <person name="Kanchanasin P."/>
            <person name="Tanasupawat S."/>
            <person name="Phongsopitanun W."/>
        </authorList>
    </citation>
    <scope>NUCLEOTIDE SEQUENCE</scope>
    <source>
        <strain evidence="2">JCM 31032</strain>
    </source>
</reference>
<dbReference type="PANTHER" id="PTHR35010:SF2">
    <property type="entry name" value="BLL4672 PROTEIN"/>
    <property type="match status" value="1"/>
</dbReference>
<gene>
    <name evidence="2" type="ORF">LR394_29190</name>
</gene>
<organism evidence="2 3">
    <name type="scientific">Kineosporia babensis</name>
    <dbReference type="NCBI Taxonomy" id="499548"/>
    <lineage>
        <taxon>Bacteria</taxon>
        <taxon>Bacillati</taxon>
        <taxon>Actinomycetota</taxon>
        <taxon>Actinomycetes</taxon>
        <taxon>Kineosporiales</taxon>
        <taxon>Kineosporiaceae</taxon>
        <taxon>Kineosporia</taxon>
    </lineage>
</organism>